<dbReference type="Pfam" id="PF13517">
    <property type="entry name" value="FG-GAP_3"/>
    <property type="match status" value="1"/>
</dbReference>
<evidence type="ECO:0000313" key="4">
    <source>
        <dbReference type="Proteomes" id="UP000051574"/>
    </source>
</evidence>
<keyword evidence="1 2" id="KW-0732">Signal</keyword>
<dbReference type="Proteomes" id="UP000051574">
    <property type="component" value="Unassembled WGS sequence"/>
</dbReference>
<dbReference type="GO" id="GO:0005886">
    <property type="term" value="C:plasma membrane"/>
    <property type="evidence" value="ECO:0007669"/>
    <property type="project" value="TreeGrafter"/>
</dbReference>
<feature type="non-terminal residue" evidence="3">
    <location>
        <position position="221"/>
    </location>
</feature>
<dbReference type="InterPro" id="IPR024881">
    <property type="entry name" value="Tip"/>
</dbReference>
<sequence>MLRLPISSIMLLSINLLSSVLLAKSSDITTNVFSASLTDSIPAAFGDFNSDELTDIFVIRDKGRTVEILLADEEEPLLRSPSQPLRCTFGESQSISSVVPGDFDGDALMDVLVTVQNKNGRRTHVYVMWGGATYLNCTDNAVINMTGQPLAIDYNQDMIVDLFGSDEDEQRTFWIFRRERIISVVSMRDADNLPKLKNPHAHAFIDLNEDFTADLFLTTVE</sequence>
<keyword evidence="4" id="KW-1185">Reference proteome</keyword>
<comment type="caution">
    <text evidence="3">The sequence shown here is derived from an EMBL/GenBank/DDBJ whole genome shotgun (WGS) entry which is preliminary data.</text>
</comment>
<evidence type="ECO:0000313" key="3">
    <source>
        <dbReference type="EMBL" id="KRT79590.1"/>
    </source>
</evidence>
<accession>A0A0T6AWX6</accession>
<reference evidence="3 4" key="1">
    <citation type="submission" date="2015-09" db="EMBL/GenBank/DDBJ databases">
        <title>Draft genome of the scarab beetle Oryctes borbonicus.</title>
        <authorList>
            <person name="Meyer J.M."/>
            <person name="Markov G.V."/>
            <person name="Baskaran P."/>
            <person name="Herrmann M."/>
            <person name="Sommer R.J."/>
            <person name="Roedelsperger C."/>
        </authorList>
    </citation>
    <scope>NUCLEOTIDE SEQUENCE [LARGE SCALE GENOMIC DNA]</scope>
    <source>
        <strain evidence="3">OB123</strain>
        <tissue evidence="3">Whole animal</tissue>
    </source>
</reference>
<protein>
    <submittedName>
        <fullName evidence="3">Uncharacterized protein</fullName>
    </submittedName>
</protein>
<dbReference type="OrthoDB" id="10250728at2759"/>
<dbReference type="PANTHER" id="PTHR13412">
    <property type="entry name" value="T-CELL IMMUNOMODULATORY PROTEIN HOMOLOG"/>
    <property type="match status" value="1"/>
</dbReference>
<feature type="chain" id="PRO_5006668187" evidence="2">
    <location>
        <begin position="26"/>
        <end position="221"/>
    </location>
</feature>
<gene>
    <name evidence="3" type="ORF">AMK59_7219</name>
</gene>
<dbReference type="InterPro" id="IPR013517">
    <property type="entry name" value="FG-GAP"/>
</dbReference>
<evidence type="ECO:0000256" key="1">
    <source>
        <dbReference type="ARBA" id="ARBA00022729"/>
    </source>
</evidence>
<dbReference type="InterPro" id="IPR028994">
    <property type="entry name" value="Integrin_alpha_N"/>
</dbReference>
<evidence type="ECO:0000256" key="2">
    <source>
        <dbReference type="SAM" id="SignalP"/>
    </source>
</evidence>
<dbReference type="AlphaFoldDB" id="A0A0T6AWX6"/>
<organism evidence="3 4">
    <name type="scientific">Oryctes borbonicus</name>
    <dbReference type="NCBI Taxonomy" id="1629725"/>
    <lineage>
        <taxon>Eukaryota</taxon>
        <taxon>Metazoa</taxon>
        <taxon>Ecdysozoa</taxon>
        <taxon>Arthropoda</taxon>
        <taxon>Hexapoda</taxon>
        <taxon>Insecta</taxon>
        <taxon>Pterygota</taxon>
        <taxon>Neoptera</taxon>
        <taxon>Endopterygota</taxon>
        <taxon>Coleoptera</taxon>
        <taxon>Polyphaga</taxon>
        <taxon>Scarabaeiformia</taxon>
        <taxon>Scarabaeidae</taxon>
        <taxon>Dynastinae</taxon>
        <taxon>Oryctes</taxon>
    </lineage>
</organism>
<feature type="signal peptide" evidence="2">
    <location>
        <begin position="1"/>
        <end position="25"/>
    </location>
</feature>
<dbReference type="PANTHER" id="PTHR13412:SF0">
    <property type="entry name" value="T-CELL IMMUNOMODULATORY PROTEIN"/>
    <property type="match status" value="1"/>
</dbReference>
<dbReference type="SUPFAM" id="SSF69318">
    <property type="entry name" value="Integrin alpha N-terminal domain"/>
    <property type="match status" value="1"/>
</dbReference>
<dbReference type="Gene3D" id="2.130.10.130">
    <property type="entry name" value="Integrin alpha, N-terminal"/>
    <property type="match status" value="1"/>
</dbReference>
<proteinExistence type="predicted"/>
<name>A0A0T6AWX6_9SCAR</name>
<dbReference type="EMBL" id="LJIG01022620">
    <property type="protein sequence ID" value="KRT79590.1"/>
    <property type="molecule type" value="Genomic_DNA"/>
</dbReference>